<sequence length="100" mass="10663">MKIFFLNGNPGTTVSCAAAGRDARARRGTGVSLVAQHRSIAATTERVFRGRRSAEFTTAETGVGNVLPMLLPTYVRPAVDAQVAKPIQLHVPPPLIERGP</sequence>
<protein>
    <submittedName>
        <fullName evidence="1">Uncharacterized protein</fullName>
    </submittedName>
</protein>
<gene>
    <name evidence="1" type="ORF">A4R43_22085</name>
</gene>
<dbReference type="RefSeq" id="WP_113694116.1">
    <property type="nucleotide sequence ID" value="NZ_CP015163.1"/>
</dbReference>
<dbReference type="KEGG" id="aab:A4R43_22085"/>
<evidence type="ECO:0000313" key="2">
    <source>
        <dbReference type="Proteomes" id="UP000250434"/>
    </source>
</evidence>
<evidence type="ECO:0000313" key="1">
    <source>
        <dbReference type="EMBL" id="AXB44857.1"/>
    </source>
</evidence>
<dbReference type="PROSITE" id="PS51257">
    <property type="entry name" value="PROKAR_LIPOPROTEIN"/>
    <property type="match status" value="1"/>
</dbReference>
<dbReference type="AlphaFoldDB" id="A0A344L9Y3"/>
<organism evidence="1 2">
    <name type="scientific">Amycolatopsis albispora</name>
    <dbReference type="NCBI Taxonomy" id="1804986"/>
    <lineage>
        <taxon>Bacteria</taxon>
        <taxon>Bacillati</taxon>
        <taxon>Actinomycetota</taxon>
        <taxon>Actinomycetes</taxon>
        <taxon>Pseudonocardiales</taxon>
        <taxon>Pseudonocardiaceae</taxon>
        <taxon>Amycolatopsis</taxon>
    </lineage>
</organism>
<keyword evidence="2" id="KW-1185">Reference proteome</keyword>
<proteinExistence type="predicted"/>
<name>A0A344L9Y3_9PSEU</name>
<accession>A0A344L9Y3</accession>
<dbReference type="Proteomes" id="UP000250434">
    <property type="component" value="Chromosome"/>
</dbReference>
<reference evidence="1 2" key="1">
    <citation type="submission" date="2016-04" db="EMBL/GenBank/DDBJ databases">
        <title>Complete genome sequence and analysis of deep-sea sediment isolate, Amycolatopsis sp. WP1.</title>
        <authorList>
            <person name="Wang H."/>
            <person name="Chen S."/>
            <person name="Wu Q."/>
        </authorList>
    </citation>
    <scope>NUCLEOTIDE SEQUENCE [LARGE SCALE GENOMIC DNA]</scope>
    <source>
        <strain evidence="1 2">WP1</strain>
    </source>
</reference>
<dbReference type="EMBL" id="CP015163">
    <property type="protein sequence ID" value="AXB44857.1"/>
    <property type="molecule type" value="Genomic_DNA"/>
</dbReference>